<keyword evidence="3" id="KW-1185">Reference proteome</keyword>
<gene>
    <name evidence="2" type="ORF">MA16_Dca012096</name>
</gene>
<evidence type="ECO:0000313" key="2">
    <source>
        <dbReference type="EMBL" id="PKU79908.1"/>
    </source>
</evidence>
<dbReference type="Pfam" id="PF07939">
    <property type="entry name" value="DUF1685"/>
    <property type="match status" value="1"/>
</dbReference>
<dbReference type="PANTHER" id="PTHR31865:SF1">
    <property type="entry name" value="INSERTASE, PUTATIVE (DUF1685)-RELATED"/>
    <property type="match status" value="1"/>
</dbReference>
<evidence type="ECO:0000256" key="1">
    <source>
        <dbReference type="SAM" id="MobiDB-lite"/>
    </source>
</evidence>
<evidence type="ECO:0000313" key="3">
    <source>
        <dbReference type="Proteomes" id="UP000233837"/>
    </source>
</evidence>
<dbReference type="InterPro" id="IPR012881">
    <property type="entry name" value="DUF1685"/>
</dbReference>
<dbReference type="OrthoDB" id="641808at2759"/>
<dbReference type="AlphaFoldDB" id="A0A2I0WW69"/>
<accession>A0A2I0WW69</accession>
<feature type="region of interest" description="Disordered" evidence="1">
    <location>
        <begin position="114"/>
        <end position="148"/>
    </location>
</feature>
<dbReference type="PANTHER" id="PTHR31865">
    <property type="entry name" value="OSJNBA0071G03.3 PROTEIN"/>
    <property type="match status" value="1"/>
</dbReference>
<feature type="region of interest" description="Disordered" evidence="1">
    <location>
        <begin position="40"/>
        <end position="59"/>
    </location>
</feature>
<reference evidence="2 3" key="1">
    <citation type="journal article" date="2016" name="Sci. Rep.">
        <title>The Dendrobium catenatum Lindl. genome sequence provides insights into polysaccharide synthase, floral development and adaptive evolution.</title>
        <authorList>
            <person name="Zhang G.Q."/>
            <person name="Xu Q."/>
            <person name="Bian C."/>
            <person name="Tsai W.C."/>
            <person name="Yeh C.M."/>
            <person name="Liu K.W."/>
            <person name="Yoshida K."/>
            <person name="Zhang L.S."/>
            <person name="Chang S.B."/>
            <person name="Chen F."/>
            <person name="Shi Y."/>
            <person name="Su Y.Y."/>
            <person name="Zhang Y.Q."/>
            <person name="Chen L.J."/>
            <person name="Yin Y."/>
            <person name="Lin M."/>
            <person name="Huang H."/>
            <person name="Deng H."/>
            <person name="Wang Z.W."/>
            <person name="Zhu S.L."/>
            <person name="Zhao X."/>
            <person name="Deng C."/>
            <person name="Niu S.C."/>
            <person name="Huang J."/>
            <person name="Wang M."/>
            <person name="Liu G.H."/>
            <person name="Yang H.J."/>
            <person name="Xiao X.J."/>
            <person name="Hsiao Y.Y."/>
            <person name="Wu W.L."/>
            <person name="Chen Y.Y."/>
            <person name="Mitsuda N."/>
            <person name="Ohme-Takagi M."/>
            <person name="Luo Y.B."/>
            <person name="Van de Peer Y."/>
            <person name="Liu Z.J."/>
        </authorList>
    </citation>
    <scope>NUCLEOTIDE SEQUENCE [LARGE SCALE GENOMIC DNA]</scope>
    <source>
        <tissue evidence="2">The whole plant</tissue>
    </source>
</reference>
<dbReference type="Proteomes" id="UP000233837">
    <property type="component" value="Unassembled WGS sequence"/>
</dbReference>
<dbReference type="EMBL" id="KZ502407">
    <property type="protein sequence ID" value="PKU79908.1"/>
    <property type="molecule type" value="Genomic_DNA"/>
</dbReference>
<feature type="compositionally biased region" description="Basic residues" evidence="1">
    <location>
        <begin position="43"/>
        <end position="55"/>
    </location>
</feature>
<reference evidence="2 3" key="2">
    <citation type="journal article" date="2017" name="Nature">
        <title>The Apostasia genome and the evolution of orchids.</title>
        <authorList>
            <person name="Zhang G.Q."/>
            <person name="Liu K.W."/>
            <person name="Li Z."/>
            <person name="Lohaus R."/>
            <person name="Hsiao Y.Y."/>
            <person name="Niu S.C."/>
            <person name="Wang J.Y."/>
            <person name="Lin Y.C."/>
            <person name="Xu Q."/>
            <person name="Chen L.J."/>
            <person name="Yoshida K."/>
            <person name="Fujiwara S."/>
            <person name="Wang Z.W."/>
            <person name="Zhang Y.Q."/>
            <person name="Mitsuda N."/>
            <person name="Wang M."/>
            <person name="Liu G.H."/>
            <person name="Pecoraro L."/>
            <person name="Huang H.X."/>
            <person name="Xiao X.J."/>
            <person name="Lin M."/>
            <person name="Wu X.Y."/>
            <person name="Wu W.L."/>
            <person name="Chen Y.Y."/>
            <person name="Chang S.B."/>
            <person name="Sakamoto S."/>
            <person name="Ohme-Takagi M."/>
            <person name="Yagi M."/>
            <person name="Zeng S.J."/>
            <person name="Shen C.Y."/>
            <person name="Yeh C.M."/>
            <person name="Luo Y.B."/>
            <person name="Tsai W.C."/>
            <person name="Van de Peer Y."/>
            <person name="Liu Z.J."/>
        </authorList>
    </citation>
    <scope>NUCLEOTIDE SEQUENCE [LARGE SCALE GENOMIC DNA]</scope>
    <source>
        <tissue evidence="2">The whole plant</tissue>
    </source>
</reference>
<organism evidence="2 3">
    <name type="scientific">Dendrobium catenatum</name>
    <dbReference type="NCBI Taxonomy" id="906689"/>
    <lineage>
        <taxon>Eukaryota</taxon>
        <taxon>Viridiplantae</taxon>
        <taxon>Streptophyta</taxon>
        <taxon>Embryophyta</taxon>
        <taxon>Tracheophyta</taxon>
        <taxon>Spermatophyta</taxon>
        <taxon>Magnoliopsida</taxon>
        <taxon>Liliopsida</taxon>
        <taxon>Asparagales</taxon>
        <taxon>Orchidaceae</taxon>
        <taxon>Epidendroideae</taxon>
        <taxon>Malaxideae</taxon>
        <taxon>Dendrobiinae</taxon>
        <taxon>Dendrobium</taxon>
    </lineage>
</organism>
<sequence>MTTSIPPPPPPSHPSPPAMFRRKALLKQRSWSPELDYEESWQRRKSLSRDRRNRRSPCITDEDIDELRGFLDLGLVFGDGCPNGGDCSKRLSKALPALDEYLAVRRAFRGSIASGRSSESDSISSSDGSPAESPLSIFAISPSESQETRQAGIKRWARLVALAARDCC</sequence>
<name>A0A2I0WW69_9ASPA</name>
<protein>
    <submittedName>
        <fullName evidence="2">Uncharacterized protein</fullName>
    </submittedName>
</protein>
<proteinExistence type="predicted"/>
<feature type="compositionally biased region" description="Low complexity" evidence="1">
    <location>
        <begin position="114"/>
        <end position="134"/>
    </location>
</feature>